<proteinExistence type="predicted"/>
<reference evidence="6" key="1">
    <citation type="journal article" date="2019" name="Int. J. Syst. Evol. Microbiol.">
        <title>The Global Catalogue of Microorganisms (GCM) 10K type strain sequencing project: providing services to taxonomists for standard genome sequencing and annotation.</title>
        <authorList>
            <consortium name="The Broad Institute Genomics Platform"/>
            <consortium name="The Broad Institute Genome Sequencing Center for Infectious Disease"/>
            <person name="Wu L."/>
            <person name="Ma J."/>
        </authorList>
    </citation>
    <scope>NUCLEOTIDE SEQUENCE [LARGE SCALE GENOMIC DNA]</scope>
    <source>
        <strain evidence="6">CGMCC 4.7319</strain>
    </source>
</reference>
<dbReference type="InterPro" id="IPR038261">
    <property type="entry name" value="GPP34-like_sf"/>
</dbReference>
<evidence type="ECO:0000313" key="6">
    <source>
        <dbReference type="Proteomes" id="UP000597656"/>
    </source>
</evidence>
<keyword evidence="6" id="KW-1185">Reference proteome</keyword>
<evidence type="ECO:0000256" key="2">
    <source>
        <dbReference type="ARBA" id="ARBA00023034"/>
    </source>
</evidence>
<evidence type="ECO:0000313" key="5">
    <source>
        <dbReference type="EMBL" id="GGM99256.1"/>
    </source>
</evidence>
<keyword evidence="3" id="KW-0446">Lipid-binding</keyword>
<protein>
    <recommendedName>
        <fullName evidence="7">Golgi phosphoprotein 3 (GPP34)</fullName>
    </recommendedName>
</protein>
<dbReference type="InterPro" id="IPR008628">
    <property type="entry name" value="GPP34-like"/>
</dbReference>
<dbReference type="Proteomes" id="UP000597656">
    <property type="component" value="Unassembled WGS sequence"/>
</dbReference>
<sequence length="222" mass="23578">MTDYRGGMLPEDLMLLFLDQQTGKLHADSSSVENALAGAVLIELVNSGRIAFEPNGKKLQIVDPTPLKDPVLQEAIGRFDKPMKPQRAVERLRKNVRDNVAAQLEARGIVRVESRKVLGIFPGKRYVITKETVALEVRKAVGEVASGYRGADARTGSLITLLHAVKAVHKVFDGDKRAMTERAKGIAAGNWAGDAVRRAVEAIQAGVAAATASAAAASSGAG</sequence>
<name>A0ABQ2I5Z1_9PSEU</name>
<evidence type="ECO:0000256" key="3">
    <source>
        <dbReference type="ARBA" id="ARBA00023121"/>
    </source>
</evidence>
<keyword evidence="4" id="KW-0472">Membrane</keyword>
<organism evidence="5 6">
    <name type="scientific">Lentzea pudingi</name>
    <dbReference type="NCBI Taxonomy" id="1789439"/>
    <lineage>
        <taxon>Bacteria</taxon>
        <taxon>Bacillati</taxon>
        <taxon>Actinomycetota</taxon>
        <taxon>Actinomycetes</taxon>
        <taxon>Pseudonocardiales</taxon>
        <taxon>Pseudonocardiaceae</taxon>
        <taxon>Lentzea</taxon>
    </lineage>
</organism>
<comment type="subcellular location">
    <subcellularLocation>
        <location evidence="1">Golgi apparatus membrane</location>
        <topology evidence="1">Peripheral membrane protein</topology>
        <orientation evidence="1">Cytoplasmic side</orientation>
    </subcellularLocation>
</comment>
<evidence type="ECO:0000256" key="1">
    <source>
        <dbReference type="ARBA" id="ARBA00004255"/>
    </source>
</evidence>
<dbReference type="RefSeq" id="WP_189156442.1">
    <property type="nucleotide sequence ID" value="NZ_BMNC01000005.1"/>
</dbReference>
<evidence type="ECO:0000256" key="4">
    <source>
        <dbReference type="ARBA" id="ARBA00023136"/>
    </source>
</evidence>
<dbReference type="Pfam" id="PF05719">
    <property type="entry name" value="GPP34"/>
    <property type="match status" value="1"/>
</dbReference>
<evidence type="ECO:0008006" key="7">
    <source>
        <dbReference type="Google" id="ProtNLM"/>
    </source>
</evidence>
<comment type="caution">
    <text evidence="5">The sequence shown here is derived from an EMBL/GenBank/DDBJ whole genome shotgun (WGS) entry which is preliminary data.</text>
</comment>
<keyword evidence="2" id="KW-0333">Golgi apparatus</keyword>
<dbReference type="EMBL" id="BMNC01000005">
    <property type="protein sequence ID" value="GGM99256.1"/>
    <property type="molecule type" value="Genomic_DNA"/>
</dbReference>
<dbReference type="Gene3D" id="1.10.3630.10">
    <property type="entry name" value="yeast vps74-n-term truncation variant domain like"/>
    <property type="match status" value="1"/>
</dbReference>
<gene>
    <name evidence="5" type="ORF">GCM10011609_41940</name>
</gene>
<accession>A0ABQ2I5Z1</accession>